<dbReference type="InterPro" id="IPR013783">
    <property type="entry name" value="Ig-like_fold"/>
</dbReference>
<organism evidence="3 4">
    <name type="scientific">Chryseolinea lacunae</name>
    <dbReference type="NCBI Taxonomy" id="2801331"/>
    <lineage>
        <taxon>Bacteria</taxon>
        <taxon>Pseudomonadati</taxon>
        <taxon>Bacteroidota</taxon>
        <taxon>Cytophagia</taxon>
        <taxon>Cytophagales</taxon>
        <taxon>Fulvivirgaceae</taxon>
        <taxon>Chryseolinea</taxon>
    </lineage>
</organism>
<dbReference type="PANTHER" id="PTHR35580">
    <property type="entry name" value="CELL SURFACE GLYCOPROTEIN (S-LAYER PROTEIN)-LIKE PROTEIN"/>
    <property type="match status" value="1"/>
</dbReference>
<dbReference type="SUPFAM" id="SSF49299">
    <property type="entry name" value="PKD domain"/>
    <property type="match status" value="2"/>
</dbReference>
<dbReference type="Gene3D" id="2.60.40.10">
    <property type="entry name" value="Immunoglobulins"/>
    <property type="match status" value="2"/>
</dbReference>
<dbReference type="SMART" id="SM00089">
    <property type="entry name" value="PKD"/>
    <property type="match status" value="1"/>
</dbReference>
<proteinExistence type="predicted"/>
<dbReference type="InterPro" id="IPR057708">
    <property type="entry name" value="DUF7948"/>
</dbReference>
<feature type="chain" id="PRO_5045519785" evidence="1">
    <location>
        <begin position="26"/>
        <end position="1101"/>
    </location>
</feature>
<evidence type="ECO:0000313" key="3">
    <source>
        <dbReference type="EMBL" id="MBL0744374.1"/>
    </source>
</evidence>
<feature type="domain" description="PKD" evidence="2">
    <location>
        <begin position="799"/>
        <end position="835"/>
    </location>
</feature>
<comment type="caution">
    <text evidence="3">The sequence shown here is derived from an EMBL/GenBank/DDBJ whole genome shotgun (WGS) entry which is preliminary data.</text>
</comment>
<dbReference type="InterPro" id="IPR022409">
    <property type="entry name" value="PKD/Chitinase_dom"/>
</dbReference>
<gene>
    <name evidence="3" type="ORF">JI741_24285</name>
</gene>
<dbReference type="Pfam" id="PF13585">
    <property type="entry name" value="CHU_C"/>
    <property type="match status" value="1"/>
</dbReference>
<dbReference type="Proteomes" id="UP000613030">
    <property type="component" value="Unassembled WGS sequence"/>
</dbReference>
<dbReference type="InterPro" id="IPR035986">
    <property type="entry name" value="PKD_dom_sf"/>
</dbReference>
<keyword evidence="1" id="KW-0732">Signal</keyword>
<evidence type="ECO:0000313" key="4">
    <source>
        <dbReference type="Proteomes" id="UP000613030"/>
    </source>
</evidence>
<reference evidence="3 4" key="1">
    <citation type="submission" date="2021-01" db="EMBL/GenBank/DDBJ databases">
        <title>Chryseolinea sp. Jin1 Genome sequencing and assembly.</title>
        <authorList>
            <person name="Kim I."/>
        </authorList>
    </citation>
    <scope>NUCLEOTIDE SEQUENCE [LARGE SCALE GENOMIC DNA]</scope>
    <source>
        <strain evidence="3 4">Jin1</strain>
    </source>
</reference>
<evidence type="ECO:0000259" key="2">
    <source>
        <dbReference type="PROSITE" id="PS50093"/>
    </source>
</evidence>
<dbReference type="Pfam" id="PF18911">
    <property type="entry name" value="PKD_4"/>
    <property type="match status" value="2"/>
</dbReference>
<dbReference type="PROSITE" id="PS50093">
    <property type="entry name" value="PKD"/>
    <property type="match status" value="2"/>
</dbReference>
<dbReference type="Pfam" id="PF25778">
    <property type="entry name" value="DUF7948"/>
    <property type="match status" value="1"/>
</dbReference>
<dbReference type="PANTHER" id="PTHR35580:SF1">
    <property type="entry name" value="PHYTASE-LIKE DOMAIN-CONTAINING PROTEIN"/>
    <property type="match status" value="1"/>
</dbReference>
<dbReference type="RefSeq" id="WP_202014028.1">
    <property type="nucleotide sequence ID" value="NZ_JAERRB010000010.1"/>
</dbReference>
<protein>
    <submittedName>
        <fullName evidence="3">Gliding motility-associated C-terminal domain-containing protein</fullName>
    </submittedName>
</protein>
<sequence length="1101" mass="119506">MRPWMIRLSVSFFWVGMIVSMQALADPTPDITFIENKNQWPANVQFSATIPGGNMVLQRGGFSYRFIDQGKLQALHDRSHHKHSEANNPTQGGEELIQGHVVDVTFSGANPDAVPHPFGQSSAYFNYFIGNDPAQWASEAHAFQGVLYPSFYAGIDLKVYGLGQQVKYDLVVAPYADPSLISMVYEGTDALLLDKGNLYVKTSVADVIEQRPVAYQFIDGKRVEVKCEFYLEGNRLSFCFPQGYDPCYELVIDPLLIFSTYSGSTADNWGSTATPGERGTLYSAGVTSRNLGGFFPATPGAFQTSYGGAYDVGLLKYDSTGSTLLYASHLGGDLSESPHSLVMNASHELVVLGTTSSINFPTSATAFDRSFNGGTAVQNVVDFGRGTDIFLSRVSSDGKQLLASTYVGGSANDGQNPPFSPLTQNYGDELRGDVITDEFDNVYISSVTSSADFPVLNSIDNSYNGGETDAILMKLNKNLSAITWSTFLGGADADASHTLKFNKAGDIYIAGGTASTDFPVTTGSFQTTMAGFADGWIARVDHDGSAIKQATFTGTLGFDQIYFLDLNEDDEVYVYGQTTGAFLVTAGVFRNANSGQFVQKLNSSLSSVVFSTVFGSGRGIPDISPTAFLVNECNNIYMSGWGGAVNEDHWPTNFNGMPVTPDAYQRTTSGSDFYFMVLTDDASQFLYGTYLGGTQSKTHVDGGTSRFDKGGIVYHAVCSGCAFDNASGGPSSDFPTTPNAHSRTNNSQNCNNAAFKFDLSSLKARIQSNSVALDRPGLNVVCIPDSIVFQNFSTGGEIYEWDLGDGTKITKFDTSMVVHRYQNTGTYTIWLKAIDKGTCIGKDSTSTKVNVFIAKAKVQDDDALCFNASYTLTASGGAVYAWQSKDGAFTSGDATPTVSPKDTTIYYVTVTEATGCVKKDTVQLNVIPLIAPDFEIDRTAECFNRPVISVRNLTDSLWQNDRIFFDFGDGATSDGEQEQHEYEKDGMYNVKLVAVREFCVTEKVVPTAIFKLLIPNIITPGKADNTNDSFTIQYGDVPGLTPADYGFKTSVVIYNRWGKKVFGADDYQYDWEGEGLAAGVYYYEVTVSDHATCKSWVQVVK</sequence>
<accession>A0ABS1KY46</accession>
<dbReference type="CDD" id="cd00146">
    <property type="entry name" value="PKD"/>
    <property type="match status" value="1"/>
</dbReference>
<feature type="domain" description="PKD" evidence="2">
    <location>
        <begin position="965"/>
        <end position="994"/>
    </location>
</feature>
<dbReference type="EMBL" id="JAERRB010000010">
    <property type="protein sequence ID" value="MBL0744374.1"/>
    <property type="molecule type" value="Genomic_DNA"/>
</dbReference>
<dbReference type="InterPro" id="IPR000601">
    <property type="entry name" value="PKD_dom"/>
</dbReference>
<feature type="signal peptide" evidence="1">
    <location>
        <begin position="1"/>
        <end position="25"/>
    </location>
</feature>
<name>A0ABS1KY46_9BACT</name>
<evidence type="ECO:0000256" key="1">
    <source>
        <dbReference type="SAM" id="SignalP"/>
    </source>
</evidence>
<dbReference type="InterPro" id="IPR052918">
    <property type="entry name" value="Motility_Chemotaxis_Reg"/>
</dbReference>
<keyword evidence="4" id="KW-1185">Reference proteome</keyword>